<feature type="domain" description="SnoaL-like" evidence="2">
    <location>
        <begin position="74"/>
        <end position="164"/>
    </location>
</feature>
<comment type="caution">
    <text evidence="3">The sequence shown here is derived from an EMBL/GenBank/DDBJ whole genome shotgun (WGS) entry which is preliminary data.</text>
</comment>
<dbReference type="Gene3D" id="3.10.450.50">
    <property type="match status" value="2"/>
</dbReference>
<dbReference type="RefSeq" id="WP_253669774.1">
    <property type="nucleotide sequence ID" value="NZ_JAMTCP010000011.1"/>
</dbReference>
<dbReference type="GO" id="GO:0016853">
    <property type="term" value="F:isomerase activity"/>
    <property type="evidence" value="ECO:0007669"/>
    <property type="project" value="UniProtKB-KW"/>
</dbReference>
<dbReference type="SUPFAM" id="SSF54427">
    <property type="entry name" value="NTF2-like"/>
    <property type="match status" value="2"/>
</dbReference>
<accession>A0ABT1HTP7</accession>
<feature type="chain" id="PRO_5047214817" evidence="1">
    <location>
        <begin position="28"/>
        <end position="333"/>
    </location>
</feature>
<dbReference type="InterPro" id="IPR032710">
    <property type="entry name" value="NTF2-like_dom_sf"/>
</dbReference>
<dbReference type="EMBL" id="JAMTCP010000011">
    <property type="protein sequence ID" value="MCP2258863.1"/>
    <property type="molecule type" value="Genomic_DNA"/>
</dbReference>
<dbReference type="Proteomes" id="UP001205311">
    <property type="component" value="Unassembled WGS sequence"/>
</dbReference>
<keyword evidence="1" id="KW-0732">Signal</keyword>
<evidence type="ECO:0000259" key="2">
    <source>
        <dbReference type="Pfam" id="PF12680"/>
    </source>
</evidence>
<organism evidence="3 4">
    <name type="scientific">Streptoalloteichus tenebrarius (strain ATCC 17920 / DSM 40477 / JCM 4838 / CBS 697.72 / NBRC 16177 / NCIMB 11028 / NRRL B-12390 / A12253. 1 / ISP 5477)</name>
    <name type="common">Streptomyces tenebrarius</name>
    <dbReference type="NCBI Taxonomy" id="1933"/>
    <lineage>
        <taxon>Bacteria</taxon>
        <taxon>Bacillati</taxon>
        <taxon>Actinomycetota</taxon>
        <taxon>Actinomycetes</taxon>
        <taxon>Pseudonocardiales</taxon>
        <taxon>Pseudonocardiaceae</taxon>
        <taxon>Streptoalloteichus</taxon>
    </lineage>
</organism>
<sequence length="333" mass="35879">MRKQLAFLGLAATLSLGAVGGPAVAEAAPSAASTCPAVAKVAKVEGWVSPNACAFITRQVEFGSMKTLPDPQKRVDVYGDIFAQDATLWEPAEPGKMVRGVDDIKASISATLKLLPDFQFTGERVSVDGPVVMFGATNTVTVKGHAITYPAIYRVVLTDGGKVVQGRRYYDRSRWFAPLDPSLPKVFDGISDSGPTPAASKAPTLDEIMARGRAWNRGDVDALVGPTGGAPLSAPGLGDRGVRTTQAKRAYLNRFFETAKDVRLELGQVVRQNDSTLVEWYGTVRAQGRDVSFGIIERIGHARGRTTQWELSFDTLPLVADNQKIKDLYGLLR</sequence>
<keyword evidence="3" id="KW-0413">Isomerase</keyword>
<reference evidence="3 4" key="1">
    <citation type="submission" date="2022-06" db="EMBL/GenBank/DDBJ databases">
        <title>Genomic Encyclopedia of Archaeal and Bacterial Type Strains, Phase II (KMG-II): from individual species to whole genera.</title>
        <authorList>
            <person name="Goeker M."/>
        </authorList>
    </citation>
    <scope>NUCLEOTIDE SEQUENCE [LARGE SCALE GENOMIC DNA]</scope>
    <source>
        <strain evidence="3 4">DSM 40477</strain>
    </source>
</reference>
<name>A0ABT1HTP7_STRSD</name>
<keyword evidence="4" id="KW-1185">Reference proteome</keyword>
<evidence type="ECO:0000313" key="4">
    <source>
        <dbReference type="Proteomes" id="UP001205311"/>
    </source>
</evidence>
<gene>
    <name evidence="3" type="ORF">LX15_002561</name>
</gene>
<feature type="signal peptide" evidence="1">
    <location>
        <begin position="1"/>
        <end position="27"/>
    </location>
</feature>
<dbReference type="InterPro" id="IPR037401">
    <property type="entry name" value="SnoaL-like"/>
</dbReference>
<evidence type="ECO:0000256" key="1">
    <source>
        <dbReference type="SAM" id="SignalP"/>
    </source>
</evidence>
<dbReference type="Pfam" id="PF12680">
    <property type="entry name" value="SnoaL_2"/>
    <property type="match status" value="1"/>
</dbReference>
<protein>
    <submittedName>
        <fullName evidence="3">Ketosteroid isomerase-related protein</fullName>
    </submittedName>
</protein>
<evidence type="ECO:0000313" key="3">
    <source>
        <dbReference type="EMBL" id="MCP2258863.1"/>
    </source>
</evidence>
<proteinExistence type="predicted"/>